<feature type="transmembrane region" description="Helical" evidence="1">
    <location>
        <begin position="42"/>
        <end position="65"/>
    </location>
</feature>
<keyword evidence="1" id="KW-0472">Membrane</keyword>
<evidence type="ECO:0000313" key="3">
    <source>
        <dbReference type="Proteomes" id="UP000712007"/>
    </source>
</evidence>
<dbReference type="CDD" id="cd01610">
    <property type="entry name" value="PAP2_like"/>
    <property type="match status" value="1"/>
</dbReference>
<organism evidence="2 3">
    <name type="scientific">Candidatus Aphodosoma intestinipullorum</name>
    <dbReference type="NCBI Taxonomy" id="2840674"/>
    <lineage>
        <taxon>Bacteria</taxon>
        <taxon>Pseudomonadati</taxon>
        <taxon>Bacteroidota</taxon>
        <taxon>Bacteroidia</taxon>
        <taxon>Bacteroidales</taxon>
        <taxon>Candidatus Aphodosoma</taxon>
    </lineage>
</organism>
<gene>
    <name evidence="2" type="ORF">IAC51_08800</name>
</gene>
<dbReference type="EMBL" id="JADIMV010000149">
    <property type="protein sequence ID" value="MBO8440729.1"/>
    <property type="molecule type" value="Genomic_DNA"/>
</dbReference>
<keyword evidence="1" id="KW-0812">Transmembrane</keyword>
<feature type="transmembrane region" description="Helical" evidence="1">
    <location>
        <begin position="159"/>
        <end position="179"/>
    </location>
</feature>
<accession>A0A940IFI9</accession>
<proteinExistence type="predicted"/>
<evidence type="ECO:0000256" key="1">
    <source>
        <dbReference type="SAM" id="Phobius"/>
    </source>
</evidence>
<feature type="transmembrane region" description="Helical" evidence="1">
    <location>
        <begin position="137"/>
        <end position="153"/>
    </location>
</feature>
<feature type="transmembrane region" description="Helical" evidence="1">
    <location>
        <begin position="186"/>
        <end position="204"/>
    </location>
</feature>
<dbReference type="Gene3D" id="1.20.144.10">
    <property type="entry name" value="Phosphatidic acid phosphatase type 2/haloperoxidase"/>
    <property type="match status" value="1"/>
</dbReference>
<evidence type="ECO:0000313" key="2">
    <source>
        <dbReference type="EMBL" id="MBO8440729.1"/>
    </source>
</evidence>
<keyword evidence="1" id="KW-1133">Transmembrane helix</keyword>
<dbReference type="Proteomes" id="UP000712007">
    <property type="component" value="Unassembled WGS sequence"/>
</dbReference>
<name>A0A940IFI9_9BACT</name>
<reference evidence="2" key="1">
    <citation type="submission" date="2020-10" db="EMBL/GenBank/DDBJ databases">
        <authorList>
            <person name="Gilroy R."/>
        </authorList>
    </citation>
    <scope>NUCLEOTIDE SEQUENCE</scope>
    <source>
        <strain evidence="2">3924</strain>
    </source>
</reference>
<dbReference type="AlphaFoldDB" id="A0A940IFI9"/>
<sequence length="205" mass="22310">MNRTTTVTARVVSYVLQPIFIPTFGIIMLLTGDAALSILPAAYRISIAAAIFITTGVVPALIVLLGMMTGNVSDGFISQRRERTWPYIVSLLGYTGCCLWLWHIHMPQFYIAPMIGSTISLMLITIINLWWKISAHGASMGGLAGGIIAWSILSGTDPLWLICLTILLGGIVGWSRILLKAHTPAQYCCGWLLGFISVATSWLLV</sequence>
<comment type="caution">
    <text evidence="2">The sequence shown here is derived from an EMBL/GenBank/DDBJ whole genome shotgun (WGS) entry which is preliminary data.</text>
</comment>
<protein>
    <submittedName>
        <fullName evidence="2">Phosphatase PAP2 family protein</fullName>
    </submittedName>
</protein>
<feature type="transmembrane region" description="Helical" evidence="1">
    <location>
        <begin position="85"/>
        <end position="103"/>
    </location>
</feature>
<reference evidence="2" key="2">
    <citation type="journal article" date="2021" name="PeerJ">
        <title>Extensive microbial diversity within the chicken gut microbiome revealed by metagenomics and culture.</title>
        <authorList>
            <person name="Gilroy R."/>
            <person name="Ravi A."/>
            <person name="Getino M."/>
            <person name="Pursley I."/>
            <person name="Horton D.L."/>
            <person name="Alikhan N.F."/>
            <person name="Baker D."/>
            <person name="Gharbi K."/>
            <person name="Hall N."/>
            <person name="Watson M."/>
            <person name="Adriaenssens E.M."/>
            <person name="Foster-Nyarko E."/>
            <person name="Jarju S."/>
            <person name="Secka A."/>
            <person name="Antonio M."/>
            <person name="Oren A."/>
            <person name="Chaudhuri R.R."/>
            <person name="La Ragione R."/>
            <person name="Hildebrand F."/>
            <person name="Pallen M.J."/>
        </authorList>
    </citation>
    <scope>NUCLEOTIDE SEQUENCE</scope>
    <source>
        <strain evidence="2">3924</strain>
    </source>
</reference>
<feature type="transmembrane region" description="Helical" evidence="1">
    <location>
        <begin position="109"/>
        <end position="130"/>
    </location>
</feature>
<feature type="transmembrane region" description="Helical" evidence="1">
    <location>
        <begin position="12"/>
        <end position="30"/>
    </location>
</feature>